<feature type="domain" description="C-methyltransferase" evidence="3">
    <location>
        <begin position="249"/>
        <end position="408"/>
    </location>
</feature>
<proteinExistence type="predicted"/>
<dbReference type="Gene3D" id="6.10.250.3100">
    <property type="match status" value="1"/>
</dbReference>
<dbReference type="InterPro" id="IPR013691">
    <property type="entry name" value="MeTrfase_14"/>
</dbReference>
<feature type="domain" description="Methyltransferase putative zinc binding" evidence="2">
    <location>
        <begin position="8"/>
        <end position="69"/>
    </location>
</feature>
<evidence type="ECO:0000313" key="4">
    <source>
        <dbReference type="EMBL" id="AFY80283.1"/>
    </source>
</evidence>
<dbReference type="PANTHER" id="PTHR43861">
    <property type="entry name" value="TRANS-ACONITATE 2-METHYLTRANSFERASE-RELATED"/>
    <property type="match status" value="1"/>
</dbReference>
<dbReference type="AlphaFoldDB" id="K9TD04"/>
<dbReference type="GO" id="GO:0008168">
    <property type="term" value="F:methyltransferase activity"/>
    <property type="evidence" value="ECO:0007669"/>
    <property type="project" value="UniProtKB-KW"/>
</dbReference>
<dbReference type="Gene3D" id="3.40.50.720">
    <property type="entry name" value="NAD(P)-binding Rossmann-like Domain"/>
    <property type="match status" value="1"/>
</dbReference>
<organism evidence="4 5">
    <name type="scientific">Oscillatoria acuminata PCC 6304</name>
    <dbReference type="NCBI Taxonomy" id="56110"/>
    <lineage>
        <taxon>Bacteria</taxon>
        <taxon>Bacillati</taxon>
        <taxon>Cyanobacteriota</taxon>
        <taxon>Cyanophyceae</taxon>
        <taxon>Oscillatoriophycideae</taxon>
        <taxon>Oscillatoriales</taxon>
        <taxon>Oscillatoriaceae</taxon>
        <taxon>Oscillatoria</taxon>
    </lineage>
</organism>
<dbReference type="HOGENOM" id="CLU_038800_1_0_3"/>
<dbReference type="Pfam" id="PF13489">
    <property type="entry name" value="Methyltransf_23"/>
    <property type="match status" value="1"/>
</dbReference>
<protein>
    <submittedName>
        <fullName evidence="4">Methyltransferase family protein</fullName>
    </submittedName>
</protein>
<name>K9TD04_9CYAN</name>
<keyword evidence="1" id="KW-0175">Coiled coil</keyword>
<evidence type="ECO:0000256" key="1">
    <source>
        <dbReference type="SAM" id="Coils"/>
    </source>
</evidence>
<evidence type="ECO:0000313" key="5">
    <source>
        <dbReference type="Proteomes" id="UP000010367"/>
    </source>
</evidence>
<feature type="coiled-coil region" evidence="1">
    <location>
        <begin position="291"/>
        <end position="318"/>
    </location>
</feature>
<dbReference type="eggNOG" id="COG0500">
    <property type="taxonomic scope" value="Bacteria"/>
</dbReference>
<keyword evidence="4" id="KW-0489">Methyltransferase</keyword>
<dbReference type="OrthoDB" id="9815644at2"/>
<dbReference type="Proteomes" id="UP000010367">
    <property type="component" value="Chromosome"/>
</dbReference>
<dbReference type="InterPro" id="IPR029063">
    <property type="entry name" value="SAM-dependent_MTases_sf"/>
</dbReference>
<keyword evidence="5" id="KW-1185">Reference proteome</keyword>
<reference evidence="4 5" key="1">
    <citation type="submission" date="2012-06" db="EMBL/GenBank/DDBJ databases">
        <title>Finished chromosome of genome of Oscillatoria acuminata PCC 6304.</title>
        <authorList>
            <consortium name="US DOE Joint Genome Institute"/>
            <person name="Gugger M."/>
            <person name="Coursin T."/>
            <person name="Rippka R."/>
            <person name="Tandeau De Marsac N."/>
            <person name="Huntemann M."/>
            <person name="Wei C.-L."/>
            <person name="Han J."/>
            <person name="Detter J.C."/>
            <person name="Han C."/>
            <person name="Tapia R."/>
            <person name="Davenport K."/>
            <person name="Daligault H."/>
            <person name="Erkkila T."/>
            <person name="Gu W."/>
            <person name="Munk A.C.C."/>
            <person name="Teshima H."/>
            <person name="Xu Y."/>
            <person name="Chain P."/>
            <person name="Chen A."/>
            <person name="Krypides N."/>
            <person name="Mavromatis K."/>
            <person name="Markowitz V."/>
            <person name="Szeto E."/>
            <person name="Ivanova N."/>
            <person name="Mikhailova N."/>
            <person name="Ovchinnikova G."/>
            <person name="Pagani I."/>
            <person name="Pati A."/>
            <person name="Goodwin L."/>
            <person name="Peters L."/>
            <person name="Pitluck S."/>
            <person name="Woyke T."/>
            <person name="Kerfeld C."/>
        </authorList>
    </citation>
    <scope>NUCLEOTIDE SEQUENCE [LARGE SCALE GENOMIC DNA]</scope>
    <source>
        <strain evidence="4 5">PCC 6304</strain>
    </source>
</reference>
<dbReference type="Pfam" id="PF08484">
    <property type="entry name" value="Methyltransf_14"/>
    <property type="match status" value="1"/>
</dbReference>
<dbReference type="InterPro" id="IPR013630">
    <property type="entry name" value="Methyltransf_Zn-bd_dom_put"/>
</dbReference>
<sequence>MSGLLNPCRSCGETGLELILSLGETPLANRLLTADQLREPEPKYPLDLAFCPHCTLVQITETVPPEQLFREYVYFSSFSDTVLENAQIIATRLIGDRHLSSDSLVVEIASNDGYLLQNYHQQGIPVLGIEPAVNIATVAQNKRGIPTLSEFFGETLAQQLKQEGKQADLIHANNVLAHVPDLNGFVSGINILLKEHGIAVIEVPYLKELIDRVEFDTIYHEHLCYFSLTALDCLFQRQGLVIVAVEQLPIHGGSLRIFVQKERIGLNGRSAQVMELLEAEKIWGVNQLEFYQSFRQNVEDLRQNLLNLLAELKNQNQKIAVYGASAKGSTLLNYFGIDKNIIDFVVDRSKIKQGRYTPGTHLPIYPPEKLLELIPDYVLLLTWNFADEILQQQAEYRQLGGQFILPIPEVKIL</sequence>
<dbReference type="KEGG" id="oac:Oscil6304_0537"/>
<accession>K9TD04</accession>
<evidence type="ECO:0000259" key="3">
    <source>
        <dbReference type="Pfam" id="PF08484"/>
    </source>
</evidence>
<dbReference type="PANTHER" id="PTHR43861:SF5">
    <property type="entry name" value="BLL5978 PROTEIN"/>
    <property type="match status" value="1"/>
</dbReference>
<dbReference type="STRING" id="56110.Oscil6304_0537"/>
<dbReference type="RefSeq" id="WP_015146933.1">
    <property type="nucleotide sequence ID" value="NC_019693.1"/>
</dbReference>
<dbReference type="SUPFAM" id="SSF53335">
    <property type="entry name" value="S-adenosyl-L-methionine-dependent methyltransferases"/>
    <property type="match status" value="1"/>
</dbReference>
<dbReference type="GO" id="GO:0032259">
    <property type="term" value="P:methylation"/>
    <property type="evidence" value="ECO:0007669"/>
    <property type="project" value="UniProtKB-KW"/>
</dbReference>
<keyword evidence="4" id="KW-0808">Transferase</keyword>
<dbReference type="Gene3D" id="3.40.50.150">
    <property type="entry name" value="Vaccinia Virus protein VP39"/>
    <property type="match status" value="1"/>
</dbReference>
<dbReference type="EMBL" id="CP003607">
    <property type="protein sequence ID" value="AFY80283.1"/>
    <property type="molecule type" value="Genomic_DNA"/>
</dbReference>
<gene>
    <name evidence="4" type="ORF">Oscil6304_0537</name>
</gene>
<dbReference type="Pfam" id="PF08421">
    <property type="entry name" value="Methyltransf_13"/>
    <property type="match status" value="1"/>
</dbReference>
<evidence type="ECO:0000259" key="2">
    <source>
        <dbReference type="Pfam" id="PF08421"/>
    </source>
</evidence>
<dbReference type="InterPro" id="IPR038576">
    <property type="entry name" value="Methyltransf_Zn-bd_dom_put_sf"/>
</dbReference>
<dbReference type="PATRIC" id="fig|56110.3.peg.643"/>
<dbReference type="Gene3D" id="6.20.50.110">
    <property type="entry name" value="Methyltransferase, zinc-binding domain"/>
    <property type="match status" value="1"/>
</dbReference>
<dbReference type="InParanoid" id="K9TD04"/>